<protein>
    <submittedName>
        <fullName evidence="1">Uncharacterized protein</fullName>
    </submittedName>
</protein>
<dbReference type="EMBL" id="JACTNZ010000003">
    <property type="protein sequence ID" value="KAG5557344.1"/>
    <property type="molecule type" value="Genomic_DNA"/>
</dbReference>
<sequence length="110" mass="12426">MDPENIHFDNERLHHDLDDGGPTLPPGREFVGEAASNIAAVSITWFIWGLYELEIQVRVGRWRMGVSDEGRRWIGVADEGRRWTGCCRNSIAFFLPSPDLKNSDGRKISG</sequence>
<dbReference type="AlphaFoldDB" id="A0AAV6KYP2"/>
<gene>
    <name evidence="1" type="ORF">RHGRI_007560</name>
</gene>
<dbReference type="Proteomes" id="UP000823749">
    <property type="component" value="Chromosome 3"/>
</dbReference>
<reference evidence="1" key="1">
    <citation type="submission" date="2020-08" db="EMBL/GenBank/DDBJ databases">
        <title>Plant Genome Project.</title>
        <authorList>
            <person name="Zhang R.-G."/>
        </authorList>
    </citation>
    <scope>NUCLEOTIDE SEQUENCE</scope>
    <source>
        <strain evidence="1">WSP0</strain>
        <tissue evidence="1">Leaf</tissue>
    </source>
</reference>
<comment type="caution">
    <text evidence="1">The sequence shown here is derived from an EMBL/GenBank/DDBJ whole genome shotgun (WGS) entry which is preliminary data.</text>
</comment>
<name>A0AAV6KYP2_9ERIC</name>
<organism evidence="1 2">
    <name type="scientific">Rhododendron griersonianum</name>
    <dbReference type="NCBI Taxonomy" id="479676"/>
    <lineage>
        <taxon>Eukaryota</taxon>
        <taxon>Viridiplantae</taxon>
        <taxon>Streptophyta</taxon>
        <taxon>Embryophyta</taxon>
        <taxon>Tracheophyta</taxon>
        <taxon>Spermatophyta</taxon>
        <taxon>Magnoliopsida</taxon>
        <taxon>eudicotyledons</taxon>
        <taxon>Gunneridae</taxon>
        <taxon>Pentapetalae</taxon>
        <taxon>asterids</taxon>
        <taxon>Ericales</taxon>
        <taxon>Ericaceae</taxon>
        <taxon>Ericoideae</taxon>
        <taxon>Rhodoreae</taxon>
        <taxon>Rhododendron</taxon>
    </lineage>
</organism>
<evidence type="ECO:0000313" key="2">
    <source>
        <dbReference type="Proteomes" id="UP000823749"/>
    </source>
</evidence>
<proteinExistence type="predicted"/>
<accession>A0AAV6KYP2</accession>
<keyword evidence="2" id="KW-1185">Reference proteome</keyword>
<evidence type="ECO:0000313" key="1">
    <source>
        <dbReference type="EMBL" id="KAG5557344.1"/>
    </source>
</evidence>